<dbReference type="PROSITE" id="PS50977">
    <property type="entry name" value="HTH_TETR_2"/>
    <property type="match status" value="1"/>
</dbReference>
<dbReference type="RefSeq" id="WP_121484887.1">
    <property type="nucleotide sequence ID" value="NZ_QQXL01000003.1"/>
</dbReference>
<protein>
    <submittedName>
        <fullName evidence="8">TetR/AcrR family transcriptional regulator</fullName>
    </submittedName>
</protein>
<dbReference type="InterPro" id="IPR050109">
    <property type="entry name" value="HTH-type_TetR-like_transc_reg"/>
</dbReference>
<keyword evidence="1" id="KW-0678">Repressor</keyword>
<feature type="DNA-binding region" description="H-T-H motif" evidence="5">
    <location>
        <begin position="48"/>
        <end position="67"/>
    </location>
</feature>
<dbReference type="AlphaFoldDB" id="A0A496PK59"/>
<dbReference type="InterPro" id="IPR001647">
    <property type="entry name" value="HTH_TetR"/>
</dbReference>
<evidence type="ECO:0000256" key="3">
    <source>
        <dbReference type="ARBA" id="ARBA00023125"/>
    </source>
</evidence>
<comment type="caution">
    <text evidence="8">The sequence shown here is derived from an EMBL/GenBank/DDBJ whole genome shotgun (WGS) entry which is preliminary data.</text>
</comment>
<reference evidence="8 9" key="1">
    <citation type="submission" date="2018-07" db="EMBL/GenBank/DDBJ databases">
        <title>Arthrobacter sp. nov., isolated from raw cow's milk with high bacterial count.</title>
        <authorList>
            <person name="Hahne J."/>
            <person name="Isele D."/>
            <person name="Lipski A."/>
        </authorList>
    </citation>
    <scope>NUCLEOTIDE SEQUENCE [LARGE SCALE GENOMIC DNA]</scope>
    <source>
        <strain evidence="8 9">JZ R-183</strain>
    </source>
</reference>
<feature type="domain" description="HTH tetR-type" evidence="7">
    <location>
        <begin position="25"/>
        <end position="85"/>
    </location>
</feature>
<keyword evidence="2" id="KW-0805">Transcription regulation</keyword>
<evidence type="ECO:0000313" key="8">
    <source>
        <dbReference type="EMBL" id="RKW70861.1"/>
    </source>
</evidence>
<organism evidence="8 9">
    <name type="scientific">Galactobacter caseinivorans</name>
    <dbReference type="NCBI Taxonomy" id="2676123"/>
    <lineage>
        <taxon>Bacteria</taxon>
        <taxon>Bacillati</taxon>
        <taxon>Actinomycetota</taxon>
        <taxon>Actinomycetes</taxon>
        <taxon>Micrococcales</taxon>
        <taxon>Micrococcaceae</taxon>
        <taxon>Galactobacter</taxon>
    </lineage>
</organism>
<accession>A0A496PK59</accession>
<dbReference type="GO" id="GO:0000976">
    <property type="term" value="F:transcription cis-regulatory region binding"/>
    <property type="evidence" value="ECO:0007669"/>
    <property type="project" value="TreeGrafter"/>
</dbReference>
<feature type="compositionally biased region" description="Low complexity" evidence="6">
    <location>
        <begin position="12"/>
        <end position="23"/>
    </location>
</feature>
<dbReference type="GO" id="GO:0046677">
    <property type="term" value="P:response to antibiotic"/>
    <property type="evidence" value="ECO:0007669"/>
    <property type="project" value="InterPro"/>
</dbReference>
<dbReference type="GO" id="GO:0045892">
    <property type="term" value="P:negative regulation of DNA-templated transcription"/>
    <property type="evidence" value="ECO:0007669"/>
    <property type="project" value="InterPro"/>
</dbReference>
<proteinExistence type="predicted"/>
<name>A0A496PK59_9MICC</name>
<feature type="compositionally biased region" description="Polar residues" evidence="6">
    <location>
        <begin position="1"/>
        <end position="11"/>
    </location>
</feature>
<dbReference type="InterPro" id="IPR003012">
    <property type="entry name" value="Tet_transcr_reg_TetR"/>
</dbReference>
<evidence type="ECO:0000313" key="9">
    <source>
        <dbReference type="Proteomes" id="UP000273119"/>
    </source>
</evidence>
<evidence type="ECO:0000259" key="7">
    <source>
        <dbReference type="PROSITE" id="PS50977"/>
    </source>
</evidence>
<evidence type="ECO:0000256" key="5">
    <source>
        <dbReference type="PROSITE-ProRule" id="PRU00335"/>
    </source>
</evidence>
<dbReference type="Pfam" id="PF00440">
    <property type="entry name" value="TetR_N"/>
    <property type="match status" value="1"/>
</dbReference>
<dbReference type="InterPro" id="IPR004111">
    <property type="entry name" value="Repressor_TetR_C"/>
</dbReference>
<dbReference type="InterPro" id="IPR036271">
    <property type="entry name" value="Tet_transcr_reg_TetR-rel_C_sf"/>
</dbReference>
<keyword evidence="9" id="KW-1185">Reference proteome</keyword>
<dbReference type="Gene3D" id="1.10.357.10">
    <property type="entry name" value="Tetracycline Repressor, domain 2"/>
    <property type="match status" value="1"/>
</dbReference>
<evidence type="ECO:0000256" key="1">
    <source>
        <dbReference type="ARBA" id="ARBA00022491"/>
    </source>
</evidence>
<keyword evidence="4" id="KW-0804">Transcription</keyword>
<gene>
    <name evidence="8" type="ORF">DWQ67_07180</name>
</gene>
<dbReference type="PRINTS" id="PR00455">
    <property type="entry name" value="HTHTETR"/>
</dbReference>
<dbReference type="PANTHER" id="PTHR30055">
    <property type="entry name" value="HTH-TYPE TRANSCRIPTIONAL REGULATOR RUTR"/>
    <property type="match status" value="1"/>
</dbReference>
<dbReference type="Proteomes" id="UP000273119">
    <property type="component" value="Unassembled WGS sequence"/>
</dbReference>
<evidence type="ECO:0000256" key="4">
    <source>
        <dbReference type="ARBA" id="ARBA00023163"/>
    </source>
</evidence>
<dbReference type="PRINTS" id="PR00400">
    <property type="entry name" value="TETREPRESSOR"/>
</dbReference>
<dbReference type="SUPFAM" id="SSF46689">
    <property type="entry name" value="Homeodomain-like"/>
    <property type="match status" value="1"/>
</dbReference>
<feature type="region of interest" description="Disordered" evidence="6">
    <location>
        <begin position="1"/>
        <end position="23"/>
    </location>
</feature>
<keyword evidence="3 5" id="KW-0238">DNA-binding</keyword>
<dbReference type="SUPFAM" id="SSF48498">
    <property type="entry name" value="Tetracyclin repressor-like, C-terminal domain"/>
    <property type="match status" value="1"/>
</dbReference>
<dbReference type="Pfam" id="PF02909">
    <property type="entry name" value="TetR_C_1"/>
    <property type="match status" value="1"/>
</dbReference>
<sequence>MPQPQSTPSTQAASSRRSGRPAGSILSREVIGHAALELIDQHGFEAMTMKALATDLGVAASALYNHVENKAELWIPIQEQLMGEVDSSAFQRLPLQRAMAAWARSYRDVFAAHPHVIAGIARLPVAGSPQTLAHYEAVATALAQAGLPQTRIVSVIVAFESFIFGSALDVTAPDDIFDSGDGQQGHPVFAGAVAARAALPAHPADDAFDLGLDALLGVLPARS</sequence>
<dbReference type="EMBL" id="QQXL01000003">
    <property type="protein sequence ID" value="RKW70861.1"/>
    <property type="molecule type" value="Genomic_DNA"/>
</dbReference>
<dbReference type="InterPro" id="IPR009057">
    <property type="entry name" value="Homeodomain-like_sf"/>
</dbReference>
<dbReference type="GO" id="GO:0003700">
    <property type="term" value="F:DNA-binding transcription factor activity"/>
    <property type="evidence" value="ECO:0007669"/>
    <property type="project" value="TreeGrafter"/>
</dbReference>
<evidence type="ECO:0000256" key="2">
    <source>
        <dbReference type="ARBA" id="ARBA00023015"/>
    </source>
</evidence>
<evidence type="ECO:0000256" key="6">
    <source>
        <dbReference type="SAM" id="MobiDB-lite"/>
    </source>
</evidence>
<dbReference type="PANTHER" id="PTHR30055:SF151">
    <property type="entry name" value="TRANSCRIPTIONAL REGULATORY PROTEIN"/>
    <property type="match status" value="1"/>
</dbReference>